<dbReference type="PROSITE" id="PS00903">
    <property type="entry name" value="CYT_DCMP_DEAMINASES_1"/>
    <property type="match status" value="1"/>
</dbReference>
<dbReference type="Pfam" id="PF00383">
    <property type="entry name" value="dCMP_cyt_deam_1"/>
    <property type="match status" value="1"/>
</dbReference>
<dbReference type="InterPro" id="IPR002125">
    <property type="entry name" value="CMP_dCMP_dom"/>
</dbReference>
<keyword evidence="11" id="KW-1185">Reference proteome</keyword>
<protein>
    <recommendedName>
        <fullName evidence="8">tRNA-specific adenosine deaminase</fullName>
        <ecNumber evidence="8">3.5.4.33</ecNumber>
    </recommendedName>
</protein>
<dbReference type="Proteomes" id="UP000094291">
    <property type="component" value="Unassembled WGS sequence"/>
</dbReference>
<evidence type="ECO:0000256" key="5">
    <source>
        <dbReference type="ARBA" id="ARBA00022801"/>
    </source>
</evidence>
<evidence type="ECO:0000256" key="7">
    <source>
        <dbReference type="ARBA" id="ARBA00048045"/>
    </source>
</evidence>
<feature type="domain" description="CMP/dCMP-type deaminase" evidence="9">
    <location>
        <begin position="4"/>
        <end position="132"/>
    </location>
</feature>
<comment type="subunit">
    <text evidence="2 8">Homodimer.</text>
</comment>
<organism evidence="10 11">
    <name type="scientific">Terasakiispira papahanaumokuakeensis</name>
    <dbReference type="NCBI Taxonomy" id="197479"/>
    <lineage>
        <taxon>Bacteria</taxon>
        <taxon>Pseudomonadati</taxon>
        <taxon>Pseudomonadota</taxon>
        <taxon>Gammaproteobacteria</taxon>
        <taxon>Oceanospirillales</taxon>
        <taxon>Terasakiispira</taxon>
    </lineage>
</organism>
<sequence length="160" mass="17847">MTQHKDEYFMYRALDQAHQGLALGEVPVGAVVVNAQNEIIGCGFNQPIQHHDPSAHAEIMALRDAAGHQQNYRLNGCRLFVTLEPCTMCAGAIIHARIAEVIYGAKEPKTGVHASICNLFDQPWYPHKVVVRGGVLKGRCRQLLQRFFNAQRQSGDHPQH</sequence>
<dbReference type="InterPro" id="IPR028883">
    <property type="entry name" value="tRNA_aden_deaminase"/>
</dbReference>
<comment type="function">
    <text evidence="8">Catalyzes the deamination of adenosine to inosine at the wobble position 34 of tRNA(Arg2).</text>
</comment>
<keyword evidence="3 8" id="KW-0819">tRNA processing</keyword>
<evidence type="ECO:0000256" key="3">
    <source>
        <dbReference type="ARBA" id="ARBA00022694"/>
    </source>
</evidence>
<evidence type="ECO:0000256" key="2">
    <source>
        <dbReference type="ARBA" id="ARBA00011738"/>
    </source>
</evidence>
<comment type="catalytic activity">
    <reaction evidence="7 8">
        <text>adenosine(34) in tRNA + H2O + H(+) = inosine(34) in tRNA + NH4(+)</text>
        <dbReference type="Rhea" id="RHEA:43168"/>
        <dbReference type="Rhea" id="RHEA-COMP:10373"/>
        <dbReference type="Rhea" id="RHEA-COMP:10374"/>
        <dbReference type="ChEBI" id="CHEBI:15377"/>
        <dbReference type="ChEBI" id="CHEBI:15378"/>
        <dbReference type="ChEBI" id="CHEBI:28938"/>
        <dbReference type="ChEBI" id="CHEBI:74411"/>
        <dbReference type="ChEBI" id="CHEBI:82852"/>
        <dbReference type="EC" id="3.5.4.33"/>
    </reaction>
</comment>
<dbReference type="PANTHER" id="PTHR11079:SF202">
    <property type="entry name" value="TRNA-SPECIFIC ADENOSINE DEAMINASE"/>
    <property type="match status" value="1"/>
</dbReference>
<dbReference type="RefSeq" id="WP_068996629.1">
    <property type="nucleotide sequence ID" value="NZ_MDTQ01000001.1"/>
</dbReference>
<evidence type="ECO:0000313" key="10">
    <source>
        <dbReference type="EMBL" id="ODC02245.1"/>
    </source>
</evidence>
<dbReference type="InterPro" id="IPR016192">
    <property type="entry name" value="APOBEC/CMP_deaminase_Zn-bd"/>
</dbReference>
<dbReference type="FunFam" id="3.40.140.10:FF:000005">
    <property type="entry name" value="tRNA-specific adenosine deaminase"/>
    <property type="match status" value="1"/>
</dbReference>
<comment type="caution">
    <text evidence="10">The sequence shown here is derived from an EMBL/GenBank/DDBJ whole genome shotgun (WGS) entry which is preliminary data.</text>
</comment>
<proteinExistence type="inferred from homology"/>
<evidence type="ECO:0000256" key="8">
    <source>
        <dbReference type="HAMAP-Rule" id="MF_00972"/>
    </source>
</evidence>
<keyword evidence="4 8" id="KW-0479">Metal-binding</keyword>
<keyword evidence="5 8" id="KW-0378">Hydrolase</keyword>
<dbReference type="GO" id="GO:0002100">
    <property type="term" value="P:tRNA wobble adenosine to inosine editing"/>
    <property type="evidence" value="ECO:0007669"/>
    <property type="project" value="UniProtKB-UniRule"/>
</dbReference>
<dbReference type="PROSITE" id="PS51747">
    <property type="entry name" value="CYT_DCMP_DEAMINASES_2"/>
    <property type="match status" value="1"/>
</dbReference>
<dbReference type="EC" id="3.5.4.33" evidence="8"/>
<dbReference type="GO" id="GO:0052717">
    <property type="term" value="F:tRNA-specific adenosine-34 deaminase activity"/>
    <property type="evidence" value="ECO:0007669"/>
    <property type="project" value="UniProtKB-UniRule"/>
</dbReference>
<dbReference type="SUPFAM" id="SSF53927">
    <property type="entry name" value="Cytidine deaminase-like"/>
    <property type="match status" value="1"/>
</dbReference>
<evidence type="ECO:0000256" key="6">
    <source>
        <dbReference type="ARBA" id="ARBA00022833"/>
    </source>
</evidence>
<dbReference type="GO" id="GO:0008270">
    <property type="term" value="F:zinc ion binding"/>
    <property type="evidence" value="ECO:0007669"/>
    <property type="project" value="UniProtKB-UniRule"/>
</dbReference>
<dbReference type="PANTHER" id="PTHR11079">
    <property type="entry name" value="CYTOSINE DEAMINASE FAMILY MEMBER"/>
    <property type="match status" value="1"/>
</dbReference>
<dbReference type="AlphaFoldDB" id="A0A1E2V6F6"/>
<dbReference type="InterPro" id="IPR016193">
    <property type="entry name" value="Cytidine_deaminase-like"/>
</dbReference>
<feature type="binding site" evidence="8">
    <location>
        <position position="89"/>
    </location>
    <ligand>
        <name>Zn(2+)</name>
        <dbReference type="ChEBI" id="CHEBI:29105"/>
        <note>catalytic</note>
    </ligand>
</feature>
<evidence type="ECO:0000256" key="4">
    <source>
        <dbReference type="ARBA" id="ARBA00022723"/>
    </source>
</evidence>
<evidence type="ECO:0000259" key="9">
    <source>
        <dbReference type="PROSITE" id="PS51747"/>
    </source>
</evidence>
<dbReference type="EMBL" id="MDTQ01000001">
    <property type="protein sequence ID" value="ODC02245.1"/>
    <property type="molecule type" value="Genomic_DNA"/>
</dbReference>
<evidence type="ECO:0000313" key="11">
    <source>
        <dbReference type="Proteomes" id="UP000094291"/>
    </source>
</evidence>
<feature type="binding site" evidence="8">
    <location>
        <position position="86"/>
    </location>
    <ligand>
        <name>Zn(2+)</name>
        <dbReference type="ChEBI" id="CHEBI:29105"/>
        <note>catalytic</note>
    </ligand>
</feature>
<dbReference type="CDD" id="cd01285">
    <property type="entry name" value="nucleoside_deaminase"/>
    <property type="match status" value="1"/>
</dbReference>
<name>A0A1E2V6F6_9GAMM</name>
<keyword evidence="6 8" id="KW-0862">Zinc</keyword>
<comment type="similarity">
    <text evidence="1">Belongs to the cytidine and deoxycytidylate deaminase family. ADAT2 subfamily.</text>
</comment>
<comment type="cofactor">
    <cofactor evidence="8">
        <name>Zn(2+)</name>
        <dbReference type="ChEBI" id="CHEBI:29105"/>
    </cofactor>
    <text evidence="8">Binds 1 zinc ion per subunit.</text>
</comment>
<reference evidence="10 11" key="1">
    <citation type="submission" date="2016-08" db="EMBL/GenBank/DDBJ databases">
        <authorList>
            <person name="Seilhamer J.J."/>
        </authorList>
    </citation>
    <scope>NUCLEOTIDE SEQUENCE [LARGE SCALE GENOMIC DNA]</scope>
    <source>
        <strain evidence="10 11">PH27A</strain>
    </source>
</reference>
<feature type="active site" description="Proton donor" evidence="8">
    <location>
        <position position="58"/>
    </location>
</feature>
<feature type="binding site" evidence="8">
    <location>
        <position position="56"/>
    </location>
    <ligand>
        <name>Zn(2+)</name>
        <dbReference type="ChEBI" id="CHEBI:29105"/>
        <note>catalytic</note>
    </ligand>
</feature>
<gene>
    <name evidence="8" type="primary">tadA</name>
    <name evidence="10" type="ORF">BFW38_00480</name>
</gene>
<dbReference type="STRING" id="197479.BFW38_00480"/>
<dbReference type="OrthoDB" id="9802676at2"/>
<accession>A0A1E2V6F6</accession>
<dbReference type="NCBIfam" id="NF008113">
    <property type="entry name" value="PRK10860.1"/>
    <property type="match status" value="1"/>
</dbReference>
<evidence type="ECO:0000256" key="1">
    <source>
        <dbReference type="ARBA" id="ARBA00010669"/>
    </source>
</evidence>
<dbReference type="HAMAP" id="MF_00972">
    <property type="entry name" value="tRNA_aden_deaminase"/>
    <property type="match status" value="1"/>
</dbReference>
<dbReference type="Gene3D" id="3.40.140.10">
    <property type="entry name" value="Cytidine Deaminase, domain 2"/>
    <property type="match status" value="1"/>
</dbReference>